<dbReference type="RefSeq" id="WP_326124551.1">
    <property type="nucleotide sequence ID" value="NZ_JARSFG010000020.1"/>
</dbReference>
<organism evidence="1 2">
    <name type="scientific">Metasolibacillus meyeri</name>
    <dbReference type="NCBI Taxonomy" id="1071052"/>
    <lineage>
        <taxon>Bacteria</taxon>
        <taxon>Bacillati</taxon>
        <taxon>Bacillota</taxon>
        <taxon>Bacilli</taxon>
        <taxon>Bacillales</taxon>
        <taxon>Caryophanaceae</taxon>
        <taxon>Metasolibacillus</taxon>
    </lineage>
</organism>
<dbReference type="Proteomes" id="UP001344888">
    <property type="component" value="Unassembled WGS sequence"/>
</dbReference>
<protein>
    <submittedName>
        <fullName evidence="1">Iron-dependent peroxidase</fullName>
    </submittedName>
</protein>
<dbReference type="EMBL" id="JARSFG010000020">
    <property type="protein sequence ID" value="MEC1180048.1"/>
    <property type="molecule type" value="Genomic_DNA"/>
</dbReference>
<accession>A0AAW9NXV0</accession>
<evidence type="ECO:0000313" key="1">
    <source>
        <dbReference type="EMBL" id="MEC1180048.1"/>
    </source>
</evidence>
<sequence length="229" mass="27305">MNYIWDLLIQAEEQGFRRSDIYFTLATSYSPYMELSPQVLNTTTIEQTVQINPYYRYVEIFKDLFPPDNSIDVEIQSYLLDIVIHFLADIDRMQGMNYKEYLMRFLLQEFAANVFGSDVQQYCQALTKTEREIVALNMIRMYQTGDALYNFKDTLKKLFPYCAVYIRSEDKDEVLLYIGQQRTAQRERKIQLIRTLFMPINFTLDIYWAQHFGIVDVEDTMKIDHIALY</sequence>
<dbReference type="AlphaFoldDB" id="A0AAW9NXV0"/>
<name>A0AAW9NXV0_9BACL</name>
<evidence type="ECO:0000313" key="2">
    <source>
        <dbReference type="Proteomes" id="UP001344888"/>
    </source>
</evidence>
<proteinExistence type="predicted"/>
<comment type="caution">
    <text evidence="1">The sequence shown here is derived from an EMBL/GenBank/DDBJ whole genome shotgun (WGS) entry which is preliminary data.</text>
</comment>
<keyword evidence="1" id="KW-0575">Peroxidase</keyword>
<reference evidence="1 2" key="1">
    <citation type="submission" date="2023-03" db="EMBL/GenBank/DDBJ databases">
        <title>Bacillus Genome Sequencing.</title>
        <authorList>
            <person name="Dunlap C."/>
        </authorList>
    </citation>
    <scope>NUCLEOTIDE SEQUENCE [LARGE SCALE GENOMIC DNA]</scope>
    <source>
        <strain evidence="1 2">B-59205</strain>
    </source>
</reference>
<keyword evidence="2" id="KW-1185">Reference proteome</keyword>
<dbReference type="GO" id="GO:0004601">
    <property type="term" value="F:peroxidase activity"/>
    <property type="evidence" value="ECO:0007669"/>
    <property type="project" value="UniProtKB-KW"/>
</dbReference>
<keyword evidence="1" id="KW-0560">Oxidoreductase</keyword>
<gene>
    <name evidence="1" type="ORF">P9B03_16220</name>
</gene>